<feature type="region of interest" description="Disordered" evidence="1">
    <location>
        <begin position="87"/>
        <end position="178"/>
    </location>
</feature>
<dbReference type="RefSeq" id="XP_024891368.1">
    <property type="nucleotide sequence ID" value="XM_025035600.1"/>
</dbReference>
<protein>
    <submittedName>
        <fullName evidence="3">RNA-binding protein 25-like</fullName>
    </submittedName>
</protein>
<gene>
    <name evidence="3" type="primary">LOC112467119</name>
</gene>
<keyword evidence="2" id="KW-1185">Reference proteome</keyword>
<evidence type="ECO:0000313" key="2">
    <source>
        <dbReference type="Proteomes" id="UP000504618"/>
    </source>
</evidence>
<dbReference type="Proteomes" id="UP000504618">
    <property type="component" value="Unplaced"/>
</dbReference>
<dbReference type="GeneID" id="112467119"/>
<feature type="compositionally biased region" description="Basic and acidic residues" evidence="1">
    <location>
        <begin position="101"/>
        <end position="146"/>
    </location>
</feature>
<proteinExistence type="predicted"/>
<organism evidence="2 3">
    <name type="scientific">Temnothorax curvispinosus</name>
    <dbReference type="NCBI Taxonomy" id="300111"/>
    <lineage>
        <taxon>Eukaryota</taxon>
        <taxon>Metazoa</taxon>
        <taxon>Ecdysozoa</taxon>
        <taxon>Arthropoda</taxon>
        <taxon>Hexapoda</taxon>
        <taxon>Insecta</taxon>
        <taxon>Pterygota</taxon>
        <taxon>Neoptera</taxon>
        <taxon>Endopterygota</taxon>
        <taxon>Hymenoptera</taxon>
        <taxon>Apocrita</taxon>
        <taxon>Aculeata</taxon>
        <taxon>Formicoidea</taxon>
        <taxon>Formicidae</taxon>
        <taxon>Myrmicinae</taxon>
        <taxon>Temnothorax</taxon>
    </lineage>
</organism>
<dbReference type="AlphaFoldDB" id="A0A6J1RAV4"/>
<feature type="compositionally biased region" description="Acidic residues" evidence="1">
    <location>
        <begin position="147"/>
        <end position="162"/>
    </location>
</feature>
<sequence length="178" mass="20253">MTIKKPRQINAGMPLLGTDKSTKLEVTFRGFRTRCLFTDPTSLPRSLCRALVPPKGRAESIPKTSSVAMTSATFPLVPESLKSRATYLPARGDATDVGALPREKTHFSGEPQESREEKGKESEKDEEKRGRYASDKRTTAREAREREEDEEQEDEKDEEDEEERQRREPRVRTEEASP</sequence>
<evidence type="ECO:0000313" key="3">
    <source>
        <dbReference type="RefSeq" id="XP_024891368.1"/>
    </source>
</evidence>
<name>A0A6J1RAV4_9HYME</name>
<evidence type="ECO:0000256" key="1">
    <source>
        <dbReference type="SAM" id="MobiDB-lite"/>
    </source>
</evidence>
<accession>A0A6J1RAV4</accession>
<feature type="compositionally biased region" description="Basic and acidic residues" evidence="1">
    <location>
        <begin position="163"/>
        <end position="178"/>
    </location>
</feature>
<reference evidence="3" key="1">
    <citation type="submission" date="2025-08" db="UniProtKB">
        <authorList>
            <consortium name="RefSeq"/>
        </authorList>
    </citation>
    <scope>IDENTIFICATION</scope>
    <source>
        <tissue evidence="3">Whole body</tissue>
    </source>
</reference>